<feature type="region of interest" description="Disordered" evidence="12">
    <location>
        <begin position="254"/>
        <end position="274"/>
    </location>
</feature>
<protein>
    <submittedName>
        <fullName evidence="15">Zinc finger protein Xfin</fullName>
    </submittedName>
</protein>
<dbReference type="InterPro" id="IPR050331">
    <property type="entry name" value="Zinc_finger"/>
</dbReference>
<evidence type="ECO:0000313" key="15">
    <source>
        <dbReference type="EMBL" id="JAD04498.1"/>
    </source>
</evidence>
<evidence type="ECO:0000256" key="10">
    <source>
        <dbReference type="PROSITE-ProRule" id="PRU00042"/>
    </source>
</evidence>
<evidence type="ECO:0000256" key="2">
    <source>
        <dbReference type="ARBA" id="ARBA00022723"/>
    </source>
</evidence>
<dbReference type="Pfam" id="PF07776">
    <property type="entry name" value="zf-AD"/>
    <property type="match status" value="1"/>
</dbReference>
<keyword evidence="7" id="KW-0238">DNA-binding</keyword>
<feature type="domain" description="C2H2-type" evidence="13">
    <location>
        <begin position="630"/>
        <end position="658"/>
    </location>
</feature>
<feature type="domain" description="C2H2-type" evidence="13">
    <location>
        <begin position="600"/>
        <end position="622"/>
    </location>
</feature>
<comment type="subcellular location">
    <subcellularLocation>
        <location evidence="1">Nucleus</location>
    </subcellularLocation>
</comment>
<evidence type="ECO:0000259" key="13">
    <source>
        <dbReference type="PROSITE" id="PS50157"/>
    </source>
</evidence>
<dbReference type="InterPro" id="IPR012934">
    <property type="entry name" value="Znf_AD"/>
</dbReference>
<feature type="compositionally biased region" description="Polar residues" evidence="12">
    <location>
        <begin position="133"/>
        <end position="145"/>
    </location>
</feature>
<dbReference type="FunFam" id="3.30.160.60:FF:000100">
    <property type="entry name" value="Zinc finger 45-like"/>
    <property type="match status" value="1"/>
</dbReference>
<evidence type="ECO:0000256" key="9">
    <source>
        <dbReference type="ARBA" id="ARBA00023242"/>
    </source>
</evidence>
<keyword evidence="4 10" id="KW-0863">Zinc-finger</keyword>
<keyword evidence="9" id="KW-0539">Nucleus</keyword>
<dbReference type="InterPro" id="IPR013087">
    <property type="entry name" value="Znf_C2H2_type"/>
</dbReference>
<feature type="domain" description="C2H2-type" evidence="13">
    <location>
        <begin position="415"/>
        <end position="442"/>
    </location>
</feature>
<dbReference type="FunFam" id="3.30.160.60:FF:002343">
    <property type="entry name" value="Zinc finger protein 33A"/>
    <property type="match status" value="1"/>
</dbReference>
<organism evidence="15">
    <name type="scientific">Zeugodacus cucurbitae</name>
    <name type="common">Melon fruit fly</name>
    <name type="synonym">Bactrocera cucurbitae</name>
    <dbReference type="NCBI Taxonomy" id="28588"/>
    <lineage>
        <taxon>Eukaryota</taxon>
        <taxon>Metazoa</taxon>
        <taxon>Ecdysozoa</taxon>
        <taxon>Arthropoda</taxon>
        <taxon>Hexapoda</taxon>
        <taxon>Insecta</taxon>
        <taxon>Pterygota</taxon>
        <taxon>Neoptera</taxon>
        <taxon>Endopterygota</taxon>
        <taxon>Diptera</taxon>
        <taxon>Brachycera</taxon>
        <taxon>Muscomorpha</taxon>
        <taxon>Tephritoidea</taxon>
        <taxon>Tephritidae</taxon>
        <taxon>Zeugodacus</taxon>
        <taxon>Zeugodacus</taxon>
    </lineage>
</organism>
<evidence type="ECO:0000256" key="7">
    <source>
        <dbReference type="ARBA" id="ARBA00023125"/>
    </source>
</evidence>
<evidence type="ECO:0000256" key="11">
    <source>
        <dbReference type="PROSITE-ProRule" id="PRU01263"/>
    </source>
</evidence>
<keyword evidence="8" id="KW-0804">Transcription</keyword>
<evidence type="ECO:0000256" key="4">
    <source>
        <dbReference type="ARBA" id="ARBA00022771"/>
    </source>
</evidence>
<feature type="domain" description="C2H2-type" evidence="13">
    <location>
        <begin position="443"/>
        <end position="470"/>
    </location>
</feature>
<feature type="compositionally biased region" description="Low complexity" evidence="12">
    <location>
        <begin position="163"/>
        <end position="175"/>
    </location>
</feature>
<dbReference type="PANTHER" id="PTHR16515">
    <property type="entry name" value="PR DOMAIN ZINC FINGER PROTEIN"/>
    <property type="match status" value="1"/>
</dbReference>
<dbReference type="EMBL" id="GBXI01009794">
    <property type="protein sequence ID" value="JAD04498.1"/>
    <property type="molecule type" value="Transcribed_RNA"/>
</dbReference>
<feature type="domain" description="C2H2-type" evidence="13">
    <location>
        <begin position="471"/>
        <end position="499"/>
    </location>
</feature>
<feature type="region of interest" description="Disordered" evidence="12">
    <location>
        <begin position="117"/>
        <end position="187"/>
    </location>
</feature>
<proteinExistence type="predicted"/>
<dbReference type="FunFam" id="3.30.160.60:FF:001527">
    <property type="entry name" value="Zinc finger protein"/>
    <property type="match status" value="1"/>
</dbReference>
<feature type="binding site" evidence="11">
    <location>
        <position position="54"/>
    </location>
    <ligand>
        <name>Zn(2+)</name>
        <dbReference type="ChEBI" id="CHEBI:29105"/>
    </ligand>
</feature>
<feature type="compositionally biased region" description="Polar residues" evidence="12">
    <location>
        <begin position="339"/>
        <end position="349"/>
    </location>
</feature>
<dbReference type="SUPFAM" id="SSF57716">
    <property type="entry name" value="Glucocorticoid receptor-like (DNA-binding domain)"/>
    <property type="match status" value="1"/>
</dbReference>
<gene>
    <name evidence="15" type="primary">XFIN_3</name>
    <name evidence="15" type="ORF">g.39599</name>
</gene>
<feature type="region of interest" description="Disordered" evidence="12">
    <location>
        <begin position="335"/>
        <end position="379"/>
    </location>
</feature>
<feature type="compositionally biased region" description="Basic residues" evidence="12">
    <location>
        <begin position="357"/>
        <end position="367"/>
    </location>
</feature>
<keyword evidence="2 11" id="KW-0479">Metal-binding</keyword>
<evidence type="ECO:0000256" key="12">
    <source>
        <dbReference type="SAM" id="MobiDB-lite"/>
    </source>
</evidence>
<feature type="binding site" evidence="11">
    <location>
        <position position="10"/>
    </location>
    <ligand>
        <name>Zn(2+)</name>
        <dbReference type="ChEBI" id="CHEBI:29105"/>
    </ligand>
</feature>
<dbReference type="GO" id="GO:0006355">
    <property type="term" value="P:regulation of DNA-templated transcription"/>
    <property type="evidence" value="ECO:0007669"/>
    <property type="project" value="UniProtKB-ARBA"/>
</dbReference>
<evidence type="ECO:0000256" key="3">
    <source>
        <dbReference type="ARBA" id="ARBA00022737"/>
    </source>
</evidence>
<evidence type="ECO:0000259" key="14">
    <source>
        <dbReference type="PROSITE" id="PS51915"/>
    </source>
</evidence>
<feature type="domain" description="ZAD" evidence="14">
    <location>
        <begin position="8"/>
        <end position="78"/>
    </location>
</feature>
<dbReference type="Gene3D" id="3.30.160.60">
    <property type="entry name" value="Classic Zinc Finger"/>
    <property type="match status" value="5"/>
</dbReference>
<dbReference type="GO" id="GO:0005634">
    <property type="term" value="C:nucleus"/>
    <property type="evidence" value="ECO:0007669"/>
    <property type="project" value="UniProtKB-SubCell"/>
</dbReference>
<feature type="binding site" evidence="11">
    <location>
        <position position="13"/>
    </location>
    <ligand>
        <name>Zn(2+)</name>
        <dbReference type="ChEBI" id="CHEBI:29105"/>
    </ligand>
</feature>
<keyword evidence="3" id="KW-0677">Repeat</keyword>
<dbReference type="SMART" id="SM00355">
    <property type="entry name" value="ZnF_C2H2"/>
    <property type="match status" value="8"/>
</dbReference>
<evidence type="ECO:0000256" key="6">
    <source>
        <dbReference type="ARBA" id="ARBA00023015"/>
    </source>
</evidence>
<dbReference type="PROSITE" id="PS50157">
    <property type="entry name" value="ZINC_FINGER_C2H2_2"/>
    <property type="match status" value="7"/>
</dbReference>
<dbReference type="SMART" id="SM00868">
    <property type="entry name" value="zf-AD"/>
    <property type="match status" value="1"/>
</dbReference>
<dbReference type="PANTHER" id="PTHR16515:SF49">
    <property type="entry name" value="GASTRULA ZINC FINGER PROTEIN XLCGF49.1-LIKE-RELATED"/>
    <property type="match status" value="1"/>
</dbReference>
<evidence type="ECO:0000256" key="5">
    <source>
        <dbReference type="ARBA" id="ARBA00022833"/>
    </source>
</evidence>
<sequence length="698" mass="79571">MNFRVNISICRVCMKPDDGVSLLDNEELCEKFMFTTRLKLVASDDMPSLICNKCLKRLRVSYDFVKSAHDSEKNLKAFLQKISKDFQLVTNNTNGKSNNNEDEDDDDDLLANILDEENVDKKTAEATQKDENAVSSSELTNSAKTNVRKKAIGKTENNVGQRSVTTTRSTLSETSTQEKKMKLNANRESVEKEMKSYEAFESDIQVELEDNLEDITKCDIEEPKETSSEHEIQILEYTDEESQTELEILEENLQPSDDTRSSLGAEEPQPQSSGGFLKEYQAMLEEEDGEFLDDKDDINDKTTTAKELSFYDGDEELLDEQDIEMKSMVEDNLDEERSVGTSTQLQTQAAEKDTKSKTRKYQTKTHVRGASAKPTKKGDSLNTSKRFLCLKCNRDFSTKTNLTRHMATHEGNRPFQCTVCSKSFTQNVSLKQHMYTHTGEKPYQCDVCHRGFTQCKSLVFHIRRHTGDKPFPCEKCGALFRQKDGLKTHILKRHTIKSQHGNMELTTCAICKEVFGDKILLQEHMKKHLNDYVRVDSAMSCANRDTEENFEYIDDDLPQDKANDFMGETGTEITDDIGSAAHVVDLMTTSALEPSRAKKFQCRKCFKCFAIKKNLLRHLTTHELSVETDFVCKICELCFATSEDLQTHTLNEHTDSNESFQCELCDATFYSIEELRKHSALHNAKSFKTHTVARARNT</sequence>
<evidence type="ECO:0000256" key="8">
    <source>
        <dbReference type="ARBA" id="ARBA00023163"/>
    </source>
</evidence>
<reference evidence="15" key="2">
    <citation type="journal article" date="2015" name="Gigascience">
        <title>Reconstructing a comprehensive transcriptome assembly of a white-pupal translocated strain of the pest fruit fly Bactrocera cucurbitae.</title>
        <authorList>
            <person name="Sim S.B."/>
            <person name="Calla B."/>
            <person name="Hall B."/>
            <person name="DeRego T."/>
            <person name="Geib S.M."/>
        </authorList>
    </citation>
    <scope>NUCLEOTIDE SEQUENCE</scope>
</reference>
<accession>A0A0A1X1H3</accession>
<dbReference type="GO" id="GO:0008270">
    <property type="term" value="F:zinc ion binding"/>
    <property type="evidence" value="ECO:0007669"/>
    <property type="project" value="UniProtKB-UniRule"/>
</dbReference>
<feature type="domain" description="C2H2-type" evidence="13">
    <location>
        <begin position="660"/>
        <end position="687"/>
    </location>
</feature>
<keyword evidence="5 11" id="KW-0862">Zinc</keyword>
<keyword evidence="6" id="KW-0805">Transcription regulation</keyword>
<dbReference type="InterPro" id="IPR036236">
    <property type="entry name" value="Znf_C2H2_sf"/>
</dbReference>
<evidence type="ECO:0000256" key="1">
    <source>
        <dbReference type="ARBA" id="ARBA00004123"/>
    </source>
</evidence>
<dbReference type="PROSITE" id="PS00028">
    <property type="entry name" value="ZINC_FINGER_C2H2_1"/>
    <property type="match status" value="8"/>
</dbReference>
<feature type="binding site" evidence="11">
    <location>
        <position position="51"/>
    </location>
    <ligand>
        <name>Zn(2+)</name>
        <dbReference type="ChEBI" id="CHEBI:29105"/>
    </ligand>
</feature>
<dbReference type="AlphaFoldDB" id="A0A0A1X1H3"/>
<feature type="compositionally biased region" description="Basic and acidic residues" evidence="12">
    <location>
        <begin position="119"/>
        <end position="132"/>
    </location>
</feature>
<dbReference type="SUPFAM" id="SSF57667">
    <property type="entry name" value="beta-beta-alpha zinc fingers"/>
    <property type="match status" value="4"/>
</dbReference>
<dbReference type="Pfam" id="PF00096">
    <property type="entry name" value="zf-C2H2"/>
    <property type="match status" value="5"/>
</dbReference>
<feature type="domain" description="C2H2-type" evidence="13">
    <location>
        <begin position="387"/>
        <end position="414"/>
    </location>
</feature>
<dbReference type="PROSITE" id="PS51915">
    <property type="entry name" value="ZAD"/>
    <property type="match status" value="1"/>
</dbReference>
<name>A0A0A1X1H3_ZEUCU</name>
<reference evidence="15" key="1">
    <citation type="submission" date="2014-11" db="EMBL/GenBank/DDBJ databases">
        <authorList>
            <person name="Geib S."/>
        </authorList>
    </citation>
    <scope>NUCLEOTIDE SEQUENCE</scope>
</reference>